<keyword evidence="2" id="KW-1185">Reference proteome</keyword>
<organism evidence="1 2">
    <name type="scientific">Helicobacter colisuis</name>
    <dbReference type="NCBI Taxonomy" id="2949739"/>
    <lineage>
        <taxon>Bacteria</taxon>
        <taxon>Pseudomonadati</taxon>
        <taxon>Campylobacterota</taxon>
        <taxon>Epsilonproteobacteria</taxon>
        <taxon>Campylobacterales</taxon>
        <taxon>Helicobacteraceae</taxon>
        <taxon>Helicobacter</taxon>
    </lineage>
</organism>
<evidence type="ECO:0000313" key="2">
    <source>
        <dbReference type="Proteomes" id="UP001057522"/>
    </source>
</evidence>
<sequence length="46" mass="5531">MSKDSQPFVHFDVNKMHFLIAFFKETFVRSYGKQAKNIKIFISEEF</sequence>
<gene>
    <name evidence="1" type="ORF">NCR95_01510</name>
</gene>
<dbReference type="EMBL" id="JAMOKX010000001">
    <property type="protein sequence ID" value="MCL9818858.1"/>
    <property type="molecule type" value="Genomic_DNA"/>
</dbReference>
<comment type="caution">
    <text evidence="1">The sequence shown here is derived from an EMBL/GenBank/DDBJ whole genome shotgun (WGS) entry which is preliminary data.</text>
</comment>
<protein>
    <submittedName>
        <fullName evidence="1">Uncharacterized protein</fullName>
    </submittedName>
</protein>
<accession>A0ABT0TSF1</accession>
<reference evidence="1" key="1">
    <citation type="submission" date="2022-06" db="EMBL/GenBank/DDBJ databases">
        <title>Helicobacter colisuis sp. nov.</title>
        <authorList>
            <person name="Papic B."/>
            <person name="Gruntar I."/>
        </authorList>
    </citation>
    <scope>NUCLEOTIDE SEQUENCE</scope>
    <source>
        <strain evidence="1">11154-15</strain>
    </source>
</reference>
<proteinExistence type="predicted"/>
<dbReference type="Proteomes" id="UP001057522">
    <property type="component" value="Unassembled WGS sequence"/>
</dbReference>
<evidence type="ECO:0000313" key="1">
    <source>
        <dbReference type="EMBL" id="MCL9818858.1"/>
    </source>
</evidence>
<dbReference type="RefSeq" id="WP_250603411.1">
    <property type="nucleotide sequence ID" value="NZ_JAMOKX010000001.1"/>
</dbReference>
<name>A0ABT0TSF1_9HELI</name>